<evidence type="ECO:0000256" key="2">
    <source>
        <dbReference type="ARBA" id="ARBA00018987"/>
    </source>
</evidence>
<comment type="similarity">
    <text evidence="1">Belongs to the RMI1 family.</text>
</comment>
<protein>
    <recommendedName>
        <fullName evidence="2">RecQ-mediated genome instability protein 1</fullName>
    </recommendedName>
</protein>
<dbReference type="Pfam" id="PF16099">
    <property type="entry name" value="RMI1_C"/>
    <property type="match status" value="1"/>
</dbReference>
<dbReference type="InterPro" id="IPR042470">
    <property type="entry name" value="RMI1_N_C_sf"/>
</dbReference>
<dbReference type="GO" id="GO:0031422">
    <property type="term" value="C:RecQ family helicase-topoisomerase III complex"/>
    <property type="evidence" value="ECO:0007669"/>
    <property type="project" value="TreeGrafter"/>
</dbReference>
<evidence type="ECO:0000259" key="5">
    <source>
        <dbReference type="Pfam" id="PF16099"/>
    </source>
</evidence>
<evidence type="ECO:0000259" key="4">
    <source>
        <dbReference type="Pfam" id="PF08585"/>
    </source>
</evidence>
<dbReference type="PANTHER" id="PTHR14790">
    <property type="entry name" value="RECQ-MEDIATED GENOME INSTABILITY PROTEIN 1 RMI1"/>
    <property type="match status" value="1"/>
</dbReference>
<feature type="domain" description="RecQ-mediated genome instability protein 1 C-terminal OB-fold" evidence="5">
    <location>
        <begin position="417"/>
        <end position="551"/>
    </location>
</feature>
<dbReference type="GO" id="GO:0000712">
    <property type="term" value="P:resolution of meiotic recombination intermediates"/>
    <property type="evidence" value="ECO:0007669"/>
    <property type="project" value="TreeGrafter"/>
</dbReference>
<dbReference type="SMART" id="SM01161">
    <property type="entry name" value="DUF1767"/>
    <property type="match status" value="1"/>
</dbReference>
<dbReference type="InterPro" id="IPR013894">
    <property type="entry name" value="RMI1_OB"/>
</dbReference>
<evidence type="ECO:0000256" key="1">
    <source>
        <dbReference type="ARBA" id="ARBA00006395"/>
    </source>
</evidence>
<proteinExistence type="inferred from homology"/>
<dbReference type="Gene3D" id="2.40.50.770">
    <property type="entry name" value="RecQ-mediated genome instability protein Rmi1, C-terminal domain"/>
    <property type="match status" value="1"/>
</dbReference>
<gene>
    <name evidence="6" type="ORF">MKW98_031212</name>
</gene>
<comment type="caution">
    <text evidence="6">The sequence shown here is derived from an EMBL/GenBank/DDBJ whole genome shotgun (WGS) entry which is preliminary data.</text>
</comment>
<dbReference type="InterPro" id="IPR032199">
    <property type="entry name" value="RMI1_C"/>
</dbReference>
<sequence length="571" mass="63534">MKISEAIPLEISNEDFTDVPEEFSSPIPNGPNRVQNQDSSVLSFTESISTGTTINSFFENRGLKLRIEWLNSCVSELNNSIHGYGKLDVADKGEHIIQKFLFSDMYLPCGGGVLPENVNTLHRVDLPGPFVFQTGLCSCWHSPVYTPKYQEVPSGNKRCLKLSITDGVQCVVGMEYRHMEDLHVLAPAGLKVVIRNVTVRFGHLVLVPEVLKVLGGKVEGLEAARKKLIEEVDKLPRDKRTQAWVATPLTSRATIATWKPSDDASEGAITDDSTLQYIPSRYIQGSPYWRRGTTEQVSGILNRASNVECGPILRTATAPSATNTFRRSRESTQQETEIPNSASNVECNITSGVTAGFNVNVVDVTVRMFEIDMAEKEFAGPSRRPNIESNPFYNAVPDVGEIAIDNSNRFTGDKKIPFTYLARLLSDRAEKMEDAPCILYKIKCVMTAIEEFAFKNRAKYQLLVSVDDGSLISEVCIDHKVVQSRLGFSPKEVSDALSYPDKDVGGKEMEARMAFDTMLLKCRGTMLVKMDKQSTIPVALEMNECEIDPSWFLTGLRMRKKRGRCTSIIDS</sequence>
<organism evidence="6 7">
    <name type="scientific">Papaver atlanticum</name>
    <dbReference type="NCBI Taxonomy" id="357466"/>
    <lineage>
        <taxon>Eukaryota</taxon>
        <taxon>Viridiplantae</taxon>
        <taxon>Streptophyta</taxon>
        <taxon>Embryophyta</taxon>
        <taxon>Tracheophyta</taxon>
        <taxon>Spermatophyta</taxon>
        <taxon>Magnoliopsida</taxon>
        <taxon>Ranunculales</taxon>
        <taxon>Papaveraceae</taxon>
        <taxon>Papaveroideae</taxon>
        <taxon>Papaver</taxon>
    </lineage>
</organism>
<dbReference type="Pfam" id="PF08585">
    <property type="entry name" value="RMI1_N_C"/>
    <property type="match status" value="1"/>
</dbReference>
<reference evidence="6" key="1">
    <citation type="submission" date="2022-04" db="EMBL/GenBank/DDBJ databases">
        <title>A functionally conserved STORR gene fusion in Papaver species that diverged 16.8 million years ago.</title>
        <authorList>
            <person name="Catania T."/>
        </authorList>
    </citation>
    <scope>NUCLEOTIDE SEQUENCE</scope>
    <source>
        <strain evidence="6">S-188037</strain>
    </source>
</reference>
<dbReference type="Proteomes" id="UP001202328">
    <property type="component" value="Unassembled WGS sequence"/>
</dbReference>
<dbReference type="GO" id="GO:0016604">
    <property type="term" value="C:nuclear body"/>
    <property type="evidence" value="ECO:0007669"/>
    <property type="project" value="TreeGrafter"/>
</dbReference>
<evidence type="ECO:0000313" key="7">
    <source>
        <dbReference type="Proteomes" id="UP001202328"/>
    </source>
</evidence>
<name>A0AAD4TDL0_9MAGN</name>
<feature type="domain" description="RecQ mediated genome instability protein 1 OB-fold" evidence="4">
    <location>
        <begin position="153"/>
        <end position="226"/>
    </location>
</feature>
<dbReference type="GO" id="GO:0000724">
    <property type="term" value="P:double-strand break repair via homologous recombination"/>
    <property type="evidence" value="ECO:0007669"/>
    <property type="project" value="TreeGrafter"/>
</dbReference>
<evidence type="ECO:0000313" key="6">
    <source>
        <dbReference type="EMBL" id="KAI3951009.1"/>
    </source>
</evidence>
<dbReference type="GO" id="GO:0000166">
    <property type="term" value="F:nucleotide binding"/>
    <property type="evidence" value="ECO:0007669"/>
    <property type="project" value="InterPro"/>
</dbReference>
<dbReference type="AlphaFoldDB" id="A0AAD4TDL0"/>
<evidence type="ECO:0000256" key="3">
    <source>
        <dbReference type="SAM" id="MobiDB-lite"/>
    </source>
</evidence>
<accession>A0AAD4TDL0</accession>
<dbReference type="PANTHER" id="PTHR14790:SF15">
    <property type="entry name" value="RECQ-MEDIATED GENOME INSTABILITY PROTEIN 1"/>
    <property type="match status" value="1"/>
</dbReference>
<dbReference type="EMBL" id="JAJJMB010002581">
    <property type="protein sequence ID" value="KAI3951009.1"/>
    <property type="molecule type" value="Genomic_DNA"/>
</dbReference>
<keyword evidence="7" id="KW-1185">Reference proteome</keyword>
<feature type="region of interest" description="Disordered" evidence="3">
    <location>
        <begin position="320"/>
        <end position="340"/>
    </location>
</feature>